<dbReference type="InterPro" id="IPR018801">
    <property type="entry name" value="TM129"/>
</dbReference>
<organism evidence="6 7">
    <name type="scientific">Pomacea canaliculata</name>
    <name type="common">Golden apple snail</name>
    <dbReference type="NCBI Taxonomy" id="400727"/>
    <lineage>
        <taxon>Eukaryota</taxon>
        <taxon>Metazoa</taxon>
        <taxon>Spiralia</taxon>
        <taxon>Lophotrochozoa</taxon>
        <taxon>Mollusca</taxon>
        <taxon>Gastropoda</taxon>
        <taxon>Caenogastropoda</taxon>
        <taxon>Architaenioglossa</taxon>
        <taxon>Ampullarioidea</taxon>
        <taxon>Ampullariidae</taxon>
        <taxon>Pomacea</taxon>
    </lineage>
</organism>
<protein>
    <submittedName>
        <fullName evidence="6">Uncharacterized protein</fullName>
    </submittedName>
</protein>
<keyword evidence="7" id="KW-1185">Reference proteome</keyword>
<dbReference type="GO" id="GO:0061630">
    <property type="term" value="F:ubiquitin protein ligase activity"/>
    <property type="evidence" value="ECO:0007669"/>
    <property type="project" value="InterPro"/>
</dbReference>
<evidence type="ECO:0000256" key="3">
    <source>
        <dbReference type="ARBA" id="ARBA00022692"/>
    </source>
</evidence>
<comment type="subcellular location">
    <subcellularLocation>
        <location evidence="1">Membrane</location>
        <topology evidence="1">Multi-pass membrane protein</topology>
    </subcellularLocation>
</comment>
<evidence type="ECO:0000313" key="7">
    <source>
        <dbReference type="Proteomes" id="UP000245119"/>
    </source>
</evidence>
<evidence type="ECO:0000256" key="5">
    <source>
        <dbReference type="ARBA" id="ARBA00023136"/>
    </source>
</evidence>
<evidence type="ECO:0000256" key="2">
    <source>
        <dbReference type="ARBA" id="ARBA00007332"/>
    </source>
</evidence>
<sequence length="255" mass="29329">MMALYWKHNNWNDHPIARQLEQLSHGGSWRDVASAINVEFRRIDKFTSGLPGRRLYVTDSWILKTTTYHVYIAHQNDIQLLLDNTEEHPLSYENSTAAQFLNITVKRAEPHLQNFQIRLNSLEYSDLRSKLQAQIENTRNIMIRQSLSDQFLDAFTATVQFNPTFMLPPHVELETCIGCMQALSNVKLQKHCDDMGGGNENLAAAVNLQCVQCFCRPMWCLQCMGKWFASRQDQQRPDTWLGGKAPCPTLISDLI</sequence>
<dbReference type="PANTHER" id="PTHR31322">
    <property type="entry name" value="E3 UBIQUITIN-PROTEIN LIGASE TM129"/>
    <property type="match status" value="1"/>
</dbReference>
<dbReference type="Proteomes" id="UP000245119">
    <property type="component" value="Linkage Group LG5"/>
</dbReference>
<dbReference type="GO" id="GO:0005783">
    <property type="term" value="C:endoplasmic reticulum"/>
    <property type="evidence" value="ECO:0007669"/>
    <property type="project" value="TreeGrafter"/>
</dbReference>
<dbReference type="STRING" id="400727.A0A2T7P9D6"/>
<dbReference type="GO" id="GO:0016020">
    <property type="term" value="C:membrane"/>
    <property type="evidence" value="ECO:0007669"/>
    <property type="project" value="UniProtKB-SubCell"/>
</dbReference>
<keyword evidence="5" id="KW-0472">Membrane</keyword>
<keyword evidence="4" id="KW-1133">Transmembrane helix</keyword>
<keyword evidence="3" id="KW-0812">Transmembrane</keyword>
<dbReference type="EMBL" id="PZQS01000005">
    <property type="protein sequence ID" value="PVD30035.1"/>
    <property type="molecule type" value="Genomic_DNA"/>
</dbReference>
<reference evidence="6 7" key="1">
    <citation type="submission" date="2018-04" db="EMBL/GenBank/DDBJ databases">
        <title>The genome of golden apple snail Pomacea canaliculata provides insight into stress tolerance and invasive adaptation.</title>
        <authorList>
            <person name="Liu C."/>
            <person name="Liu B."/>
            <person name="Ren Y."/>
            <person name="Zhang Y."/>
            <person name="Wang H."/>
            <person name="Li S."/>
            <person name="Jiang F."/>
            <person name="Yin L."/>
            <person name="Zhang G."/>
            <person name="Qian W."/>
            <person name="Fan W."/>
        </authorList>
    </citation>
    <scope>NUCLEOTIDE SEQUENCE [LARGE SCALE GENOMIC DNA]</scope>
    <source>
        <strain evidence="6">SZHN2017</strain>
        <tissue evidence="6">Muscle</tissue>
    </source>
</reference>
<gene>
    <name evidence="6" type="ORF">C0Q70_09296</name>
</gene>
<evidence type="ECO:0000256" key="1">
    <source>
        <dbReference type="ARBA" id="ARBA00004141"/>
    </source>
</evidence>
<dbReference type="PANTHER" id="PTHR31322:SF2">
    <property type="entry name" value="E3 UBIQUITIN-PROTEIN LIGASE TM129"/>
    <property type="match status" value="1"/>
</dbReference>
<accession>A0A2T7P9D6</accession>
<dbReference type="OrthoDB" id="10055027at2759"/>
<proteinExistence type="inferred from homology"/>
<dbReference type="Pfam" id="PF10272">
    <property type="entry name" value="Tmpp129"/>
    <property type="match status" value="1"/>
</dbReference>
<comment type="caution">
    <text evidence="6">The sequence shown here is derived from an EMBL/GenBank/DDBJ whole genome shotgun (WGS) entry which is preliminary data.</text>
</comment>
<dbReference type="AlphaFoldDB" id="A0A2T7P9D6"/>
<dbReference type="GO" id="GO:0016567">
    <property type="term" value="P:protein ubiquitination"/>
    <property type="evidence" value="ECO:0007669"/>
    <property type="project" value="InterPro"/>
</dbReference>
<evidence type="ECO:0000256" key="4">
    <source>
        <dbReference type="ARBA" id="ARBA00022989"/>
    </source>
</evidence>
<name>A0A2T7P9D6_POMCA</name>
<evidence type="ECO:0000313" key="6">
    <source>
        <dbReference type="EMBL" id="PVD30035.1"/>
    </source>
</evidence>
<comment type="similarity">
    <text evidence="2">Belongs to the TMEM129 family.</text>
</comment>